<protein>
    <submittedName>
        <fullName evidence="1">Uncharacterized protein</fullName>
    </submittedName>
</protein>
<dbReference type="AlphaFoldDB" id="A0A1G7IVN8"/>
<dbReference type="Gene3D" id="3.40.630.30">
    <property type="match status" value="2"/>
</dbReference>
<dbReference type="SUPFAM" id="SSF55729">
    <property type="entry name" value="Acyl-CoA N-acyltransferases (Nat)"/>
    <property type="match status" value="1"/>
</dbReference>
<gene>
    <name evidence="1" type="ORF">SAMN04488117_102478</name>
</gene>
<evidence type="ECO:0000313" key="2">
    <source>
        <dbReference type="Proteomes" id="UP000182284"/>
    </source>
</evidence>
<dbReference type="Proteomes" id="UP000182284">
    <property type="component" value="Unassembled WGS sequence"/>
</dbReference>
<sequence>MDVQQISDCATWEALADRVMAPLPQRWIYGETAKRLGREVRRLCVFDDTTPIATPIAIAQIVMRTKFGMRTSLLTRGPLFLPECPQHIQRAALTSLRRALPFGVHLMTSETRLRRMGLTAAPEVVELDLSQELASLRAGMHGKWRNALKKAEGTRLKVAQLQPSAGVLMPLLRAEKNRQAEGRYRGLPPEFMLAVQDVAPKSLRLFSASDAQMLFVIHGTSASYQIGHTGSEGRALNAHNLILWEAVRRLKSEGVLRLDLGTLDRDKAPDLARFKLRSGAQTRHLAPAALM</sequence>
<reference evidence="1 2" key="1">
    <citation type="submission" date="2016-10" db="EMBL/GenBank/DDBJ databases">
        <authorList>
            <person name="de Groot N.N."/>
        </authorList>
    </citation>
    <scope>NUCLEOTIDE SEQUENCE [LARGE SCALE GENOMIC DNA]</scope>
    <source>
        <strain evidence="1 2">DSM 27375</strain>
    </source>
</reference>
<dbReference type="InterPro" id="IPR016181">
    <property type="entry name" value="Acyl_CoA_acyltransferase"/>
</dbReference>
<dbReference type="EMBL" id="FNBL01000002">
    <property type="protein sequence ID" value="SDF16782.1"/>
    <property type="molecule type" value="Genomic_DNA"/>
</dbReference>
<dbReference type="PANTHER" id="PTHR36174:SF1">
    <property type="entry name" value="LIPID II:GLYCINE GLYCYLTRANSFERASE"/>
    <property type="match status" value="1"/>
</dbReference>
<evidence type="ECO:0000313" key="1">
    <source>
        <dbReference type="EMBL" id="SDF16782.1"/>
    </source>
</evidence>
<organism evidence="1 2">
    <name type="scientific">Celeribacter baekdonensis</name>
    <dbReference type="NCBI Taxonomy" id="875171"/>
    <lineage>
        <taxon>Bacteria</taxon>
        <taxon>Pseudomonadati</taxon>
        <taxon>Pseudomonadota</taxon>
        <taxon>Alphaproteobacteria</taxon>
        <taxon>Rhodobacterales</taxon>
        <taxon>Roseobacteraceae</taxon>
        <taxon>Celeribacter</taxon>
    </lineage>
</organism>
<accession>A0A1G7IVN8</accession>
<name>A0A1G7IVN8_9RHOB</name>
<proteinExistence type="predicted"/>
<dbReference type="PANTHER" id="PTHR36174">
    <property type="entry name" value="LIPID II:GLYCINE GLYCYLTRANSFERASE"/>
    <property type="match status" value="1"/>
</dbReference>
<dbReference type="InterPro" id="IPR050644">
    <property type="entry name" value="PG_Glycine_Bridge_Synth"/>
</dbReference>